<evidence type="ECO:0000259" key="1">
    <source>
        <dbReference type="PROSITE" id="PS50181"/>
    </source>
</evidence>
<name>A0A6A6PL04_9PEZI</name>
<evidence type="ECO:0000313" key="2">
    <source>
        <dbReference type="EMBL" id="KAF2480605.1"/>
    </source>
</evidence>
<dbReference type="EMBL" id="MU001639">
    <property type="protein sequence ID" value="KAF2480605.1"/>
    <property type="molecule type" value="Genomic_DNA"/>
</dbReference>
<dbReference type="Proteomes" id="UP000799767">
    <property type="component" value="Unassembled WGS sequence"/>
</dbReference>
<gene>
    <name evidence="2" type="ORF">BDY17DRAFT_195437</name>
</gene>
<dbReference type="InterPro" id="IPR001810">
    <property type="entry name" value="F-box_dom"/>
</dbReference>
<accession>A0A6A6PL04</accession>
<dbReference type="AlphaFoldDB" id="A0A6A6PL04"/>
<dbReference type="PROSITE" id="PS50181">
    <property type="entry name" value="FBOX"/>
    <property type="match status" value="1"/>
</dbReference>
<protein>
    <recommendedName>
        <fullName evidence="1">F-box domain-containing protein</fullName>
    </recommendedName>
</protein>
<evidence type="ECO:0000313" key="3">
    <source>
        <dbReference type="Proteomes" id="UP000799767"/>
    </source>
</evidence>
<proteinExistence type="predicted"/>
<reference evidence="2" key="1">
    <citation type="journal article" date="2020" name="Stud. Mycol.">
        <title>101 Dothideomycetes genomes: a test case for predicting lifestyles and emergence of pathogens.</title>
        <authorList>
            <person name="Haridas S."/>
            <person name="Albert R."/>
            <person name="Binder M."/>
            <person name="Bloem J."/>
            <person name="Labutti K."/>
            <person name="Salamov A."/>
            <person name="Andreopoulos B."/>
            <person name="Baker S."/>
            <person name="Barry K."/>
            <person name="Bills G."/>
            <person name="Bluhm B."/>
            <person name="Cannon C."/>
            <person name="Castanera R."/>
            <person name="Culley D."/>
            <person name="Daum C."/>
            <person name="Ezra D."/>
            <person name="Gonzalez J."/>
            <person name="Henrissat B."/>
            <person name="Kuo A."/>
            <person name="Liang C."/>
            <person name="Lipzen A."/>
            <person name="Lutzoni F."/>
            <person name="Magnuson J."/>
            <person name="Mondo S."/>
            <person name="Nolan M."/>
            <person name="Ohm R."/>
            <person name="Pangilinan J."/>
            <person name="Park H.-J."/>
            <person name="Ramirez L."/>
            <person name="Alfaro M."/>
            <person name="Sun H."/>
            <person name="Tritt A."/>
            <person name="Yoshinaga Y."/>
            <person name="Zwiers L.-H."/>
            <person name="Turgeon B."/>
            <person name="Goodwin S."/>
            <person name="Spatafora J."/>
            <person name="Crous P."/>
            <person name="Grigoriev I."/>
        </authorList>
    </citation>
    <scope>NUCLEOTIDE SEQUENCE</scope>
    <source>
        <strain evidence="2">CBS 113389</strain>
    </source>
</reference>
<sequence>MSIDICPSEIIESIVELLEKDDVLNLRLCNRALAALAAGDTFRSYFDTYTLHLNLEAVRSFIRFTECQTLAPFLKNLVLVGEIVDTHFLDDVIRRKGYTEYTPYGTRRSILHPCTPAELEVLKKTQDALHALEKEQHERDHALTWPRVTLNWTDSMSKVLAEAFESLKKYRKSYALSLELALLRRDAIRGERPLPRSREEDPWDQETAPEIASKILHICIASLAQSRLPVHSLNAFYGLPYCHSPCRDLHDIAKHEEGLRAAFKSLSSLSISLCARILSENESYEVEEDEDPGFAKKTLLNDEGNFAGFPVFLSFMPLLESLRIHWYTVERSQPRRFLDHLSASAYNLPLLRSCTLDGVCFRQATLSTFLHNFPIKRLTMVGVQLIHSRNHGWPSMTWADTFKDLTREDSSLEYLFLDELYHSNALIFFNETSAADRTYPCEIMEDGVGANTLVRCGMEQIRGLPIEYTVPRTRRTVKHACSEWYQNRWQKYGYEQS</sequence>
<feature type="domain" description="F-box" evidence="1">
    <location>
        <begin position="1"/>
        <end position="49"/>
    </location>
</feature>
<keyword evidence="3" id="KW-1185">Reference proteome</keyword>
<dbReference type="GeneID" id="54471053"/>
<organism evidence="2 3">
    <name type="scientific">Neohortaea acidophila</name>
    <dbReference type="NCBI Taxonomy" id="245834"/>
    <lineage>
        <taxon>Eukaryota</taxon>
        <taxon>Fungi</taxon>
        <taxon>Dikarya</taxon>
        <taxon>Ascomycota</taxon>
        <taxon>Pezizomycotina</taxon>
        <taxon>Dothideomycetes</taxon>
        <taxon>Dothideomycetidae</taxon>
        <taxon>Mycosphaerellales</taxon>
        <taxon>Teratosphaeriaceae</taxon>
        <taxon>Neohortaea</taxon>
    </lineage>
</organism>
<dbReference type="RefSeq" id="XP_033587175.1">
    <property type="nucleotide sequence ID" value="XM_033730051.1"/>
</dbReference>